<evidence type="ECO:0000256" key="6">
    <source>
        <dbReference type="ARBA" id="ARBA00041297"/>
    </source>
</evidence>
<dbReference type="PANTHER" id="PTHR43107:SF22">
    <property type="entry name" value="VERY LONG-CHAIN ACYL-COA SYNTHETASE"/>
    <property type="match status" value="1"/>
</dbReference>
<proteinExistence type="inferred from homology"/>
<protein>
    <recommendedName>
        <fullName evidence="4">long-chain-fatty-acid--CoA ligase</fullName>
        <ecNumber evidence="4">6.2.1.3</ecNumber>
    </recommendedName>
    <alternativeName>
        <fullName evidence="6">Long-chain-fatty-acid--CoA ligase</fullName>
    </alternativeName>
</protein>
<dbReference type="PROSITE" id="PS00455">
    <property type="entry name" value="AMP_BINDING"/>
    <property type="match status" value="1"/>
</dbReference>
<organism evidence="9">
    <name type="scientific">Magallana gigas</name>
    <name type="common">Pacific oyster</name>
    <name type="synonym">Crassostrea gigas</name>
    <dbReference type="NCBI Taxonomy" id="29159"/>
    <lineage>
        <taxon>Eukaryota</taxon>
        <taxon>Metazoa</taxon>
        <taxon>Spiralia</taxon>
        <taxon>Lophotrochozoa</taxon>
        <taxon>Mollusca</taxon>
        <taxon>Bivalvia</taxon>
        <taxon>Autobranchia</taxon>
        <taxon>Pteriomorphia</taxon>
        <taxon>Ostreida</taxon>
        <taxon>Ostreoidea</taxon>
        <taxon>Ostreidae</taxon>
        <taxon>Magallana</taxon>
    </lineage>
</organism>
<reference evidence="9" key="1">
    <citation type="journal article" date="2012" name="Nature">
        <title>The oyster genome reveals stress adaptation and complexity of shell formation.</title>
        <authorList>
            <person name="Zhang G."/>
            <person name="Fang X."/>
            <person name="Guo X."/>
            <person name="Li L."/>
            <person name="Luo R."/>
            <person name="Xu F."/>
            <person name="Yang P."/>
            <person name="Zhang L."/>
            <person name="Wang X."/>
            <person name="Qi H."/>
            <person name="Xiong Z."/>
            <person name="Que H."/>
            <person name="Xie Y."/>
            <person name="Holland P.W."/>
            <person name="Paps J."/>
            <person name="Zhu Y."/>
            <person name="Wu F."/>
            <person name="Chen Y."/>
            <person name="Wang J."/>
            <person name="Peng C."/>
            <person name="Meng J."/>
            <person name="Yang L."/>
            <person name="Liu J."/>
            <person name="Wen B."/>
            <person name="Zhang N."/>
            <person name="Huang Z."/>
            <person name="Zhu Q."/>
            <person name="Feng Y."/>
            <person name="Mount A."/>
            <person name="Hedgecock D."/>
            <person name="Xu Z."/>
            <person name="Liu Y."/>
            <person name="Domazet-Loso T."/>
            <person name="Du Y."/>
            <person name="Sun X."/>
            <person name="Zhang S."/>
            <person name="Liu B."/>
            <person name="Cheng P."/>
            <person name="Jiang X."/>
            <person name="Li J."/>
            <person name="Fan D."/>
            <person name="Wang W."/>
            <person name="Fu W."/>
            <person name="Wang T."/>
            <person name="Wang B."/>
            <person name="Zhang J."/>
            <person name="Peng Z."/>
            <person name="Li Y."/>
            <person name="Li N."/>
            <person name="Wang J."/>
            <person name="Chen M."/>
            <person name="He Y."/>
            <person name="Tan F."/>
            <person name="Song X."/>
            <person name="Zheng Q."/>
            <person name="Huang R."/>
            <person name="Yang H."/>
            <person name="Du X."/>
            <person name="Chen L."/>
            <person name="Yang M."/>
            <person name="Gaffney P.M."/>
            <person name="Wang S."/>
            <person name="Luo L."/>
            <person name="She Z."/>
            <person name="Ming Y."/>
            <person name="Huang W."/>
            <person name="Zhang S."/>
            <person name="Huang B."/>
            <person name="Zhang Y."/>
            <person name="Qu T."/>
            <person name="Ni P."/>
            <person name="Miao G."/>
            <person name="Wang J."/>
            <person name="Wang Q."/>
            <person name="Steinberg C.E."/>
            <person name="Wang H."/>
            <person name="Li N."/>
            <person name="Qian L."/>
            <person name="Zhang G."/>
            <person name="Li Y."/>
            <person name="Yang H."/>
            <person name="Liu X."/>
            <person name="Wang J."/>
            <person name="Yin Y."/>
            <person name="Wang J."/>
        </authorList>
    </citation>
    <scope>NUCLEOTIDE SEQUENCE [LARGE SCALE GENOMIC DNA]</scope>
    <source>
        <strain evidence="9">05x7-T-G4-1.051#20</strain>
    </source>
</reference>
<dbReference type="InterPro" id="IPR042099">
    <property type="entry name" value="ANL_N_sf"/>
</dbReference>
<evidence type="ECO:0000259" key="8">
    <source>
        <dbReference type="PROSITE" id="PS50208"/>
    </source>
</evidence>
<dbReference type="EMBL" id="JH816287">
    <property type="protein sequence ID" value="EKC39975.1"/>
    <property type="molecule type" value="Genomic_DNA"/>
</dbReference>
<feature type="domain" description="Caspase family p20" evidence="8">
    <location>
        <begin position="5"/>
        <end position="156"/>
    </location>
</feature>
<dbReference type="GO" id="GO:0005886">
    <property type="term" value="C:plasma membrane"/>
    <property type="evidence" value="ECO:0007669"/>
    <property type="project" value="TreeGrafter"/>
</dbReference>
<dbReference type="SUPFAM" id="SSF56801">
    <property type="entry name" value="Acetyl-CoA synthetase-like"/>
    <property type="match status" value="1"/>
</dbReference>
<dbReference type="GO" id="GO:0004197">
    <property type="term" value="F:cysteine-type endopeptidase activity"/>
    <property type="evidence" value="ECO:0007669"/>
    <property type="project" value="InterPro"/>
</dbReference>
<sequence length="776" mass="87770">MASRFTGYALVVNIKYFKDPGIKNREDTVSDQVNVIAAFEKLGFDTKLVTESTDTERQGGVSDPNTTDSAEVNVTIDYFKREFEEARKHVKEQRYDHFAVFISTHGEEVRETDHYIHKLCFYDGDESTEEILFKPLDKQLRKVKKLVIIQACRSRNDEPDSEDEDLGVPIRIVEDLAEEYQSSEGDSPPMTEAETVHCVPLCIPNCITMFSSPSGKAAYQGHLSDLLLKTVKNLKCGEDVKVLELLREINRQFAERDIDWGTYDNENKIYLSVLKLGLAGTFINYHLQEEPLIHSLTASRSRHLIVGRGAELVDTILGVYDKLPEDFTVFVSGTTRKSLPDRIMSFDFLMTRSLPVPVCKVAREKVTLLSPLCYIYTSGTTGLPKPAIISQGKGIRQTHGYRAIDFSHQDVTYVVTPLYHSAATCVGVFNTIGEGATIVLRRKFSASHYWEDVRKYKVTVIQYIGELCRYLLRVPKHPLDGVHSIRAAFGNGLRSDIWDEFKTRFRIPQIYEFFGATEGTALLMNCCNKVGAIGRWSPIIRWVNGGKSGFHIVKFDPVTEQPIRDKEGKCIPIQPGESGLLLAVKPPNTVTFYLGPKAMNEKKLMKNVLQLGDEFFNFGDLVYLDHDYYVYFRDRIGDTFRWKGENVSTTEVANVMTQLNFIHDVNVYGVSISGSDGRAGMAAVQLEEGYELTSSILSELYSHVVGHLPHYARPVFIRVVQEFNTTQTMKHQKLRLVEEGFDVEAVRDPLFVINNQSKTYEVLTASNIGTILTARL</sequence>
<name>K1RF68_MAGGI</name>
<dbReference type="GO" id="GO:0044539">
    <property type="term" value="P:long-chain fatty acid import into cell"/>
    <property type="evidence" value="ECO:0007669"/>
    <property type="project" value="TreeGrafter"/>
</dbReference>
<dbReference type="InterPro" id="IPR020845">
    <property type="entry name" value="AMP-binding_CS"/>
</dbReference>
<evidence type="ECO:0000256" key="3">
    <source>
        <dbReference type="ARBA" id="ARBA00022832"/>
    </source>
</evidence>
<dbReference type="FunFam" id="3.30.300.30:FF:000002">
    <property type="entry name" value="Long-chain fatty acid transport protein 1"/>
    <property type="match status" value="1"/>
</dbReference>
<dbReference type="InterPro" id="IPR025110">
    <property type="entry name" value="AMP-bd_C"/>
</dbReference>
<dbReference type="Gene3D" id="3.30.300.30">
    <property type="match status" value="1"/>
</dbReference>
<evidence type="ECO:0000256" key="4">
    <source>
        <dbReference type="ARBA" id="ARBA00026121"/>
    </source>
</evidence>
<comment type="catalytic activity">
    <reaction evidence="5">
        <text>a very long-chain fatty acid + ATP + CoA = a very long-chain fatty acyl-CoA + AMP + diphosphate</text>
        <dbReference type="Rhea" id="RHEA:54536"/>
        <dbReference type="ChEBI" id="CHEBI:30616"/>
        <dbReference type="ChEBI" id="CHEBI:33019"/>
        <dbReference type="ChEBI" id="CHEBI:57287"/>
        <dbReference type="ChEBI" id="CHEBI:58950"/>
        <dbReference type="ChEBI" id="CHEBI:138261"/>
        <dbReference type="ChEBI" id="CHEBI:456215"/>
    </reaction>
    <physiologicalReaction direction="left-to-right" evidence="5">
        <dbReference type="Rhea" id="RHEA:54537"/>
    </physiologicalReaction>
</comment>
<dbReference type="Pfam" id="PF00656">
    <property type="entry name" value="Peptidase_C14"/>
    <property type="match status" value="1"/>
</dbReference>
<accession>K1RF68</accession>
<dbReference type="InParanoid" id="K1RF68"/>
<gene>
    <name evidence="9" type="ORF">CGI_10026986</name>
</gene>
<keyword evidence="3" id="KW-0443">Lipid metabolism</keyword>
<dbReference type="PANTHER" id="PTHR43107">
    <property type="entry name" value="LONG-CHAIN FATTY ACID TRANSPORT PROTEIN"/>
    <property type="match status" value="1"/>
</dbReference>
<dbReference type="InterPro" id="IPR045851">
    <property type="entry name" value="AMP-bd_C_sf"/>
</dbReference>
<dbReference type="GO" id="GO:0006508">
    <property type="term" value="P:proteolysis"/>
    <property type="evidence" value="ECO:0007669"/>
    <property type="project" value="InterPro"/>
</dbReference>
<dbReference type="Gene3D" id="3.40.50.1460">
    <property type="match status" value="1"/>
</dbReference>
<dbReference type="GO" id="GO:0004467">
    <property type="term" value="F:long-chain fatty acid-CoA ligase activity"/>
    <property type="evidence" value="ECO:0007669"/>
    <property type="project" value="UniProtKB-EC"/>
</dbReference>
<dbReference type="SUPFAM" id="SSF52129">
    <property type="entry name" value="Caspase-like"/>
    <property type="match status" value="1"/>
</dbReference>
<dbReference type="AlphaFoldDB" id="K1RF68"/>
<comment type="similarity">
    <text evidence="1">Belongs to the ATP-dependent AMP-binding enzyme family.</text>
</comment>
<comment type="catalytic activity">
    <reaction evidence="7">
        <text>tetracosanoate + ATP + CoA = tetracosanoyl-CoA + AMP + diphosphate</text>
        <dbReference type="Rhea" id="RHEA:33639"/>
        <dbReference type="ChEBI" id="CHEBI:30616"/>
        <dbReference type="ChEBI" id="CHEBI:31014"/>
        <dbReference type="ChEBI" id="CHEBI:33019"/>
        <dbReference type="ChEBI" id="CHEBI:57287"/>
        <dbReference type="ChEBI" id="CHEBI:65052"/>
        <dbReference type="ChEBI" id="CHEBI:456215"/>
    </reaction>
    <physiologicalReaction direction="left-to-right" evidence="7">
        <dbReference type="Rhea" id="RHEA:33640"/>
    </physiologicalReaction>
</comment>
<dbReference type="Pfam" id="PF00501">
    <property type="entry name" value="AMP-binding"/>
    <property type="match status" value="1"/>
</dbReference>
<dbReference type="EC" id="6.2.1.3" evidence="4"/>
<evidence type="ECO:0000256" key="5">
    <source>
        <dbReference type="ARBA" id="ARBA00036527"/>
    </source>
</evidence>
<dbReference type="Pfam" id="PF13193">
    <property type="entry name" value="AMP-binding_C"/>
    <property type="match status" value="1"/>
</dbReference>
<dbReference type="InterPro" id="IPR000873">
    <property type="entry name" value="AMP-dep_synth/lig_dom"/>
</dbReference>
<evidence type="ECO:0000313" key="9">
    <source>
        <dbReference type="EMBL" id="EKC39975.1"/>
    </source>
</evidence>
<keyword evidence="3" id="KW-0276">Fatty acid metabolism</keyword>
<dbReference type="Gene3D" id="3.40.50.12780">
    <property type="entry name" value="N-terminal domain of ligase-like"/>
    <property type="match status" value="1"/>
</dbReference>
<dbReference type="HOGENOM" id="CLU_360668_0_0_1"/>
<evidence type="ECO:0000256" key="2">
    <source>
        <dbReference type="ARBA" id="ARBA00022598"/>
    </source>
</evidence>
<dbReference type="PROSITE" id="PS50208">
    <property type="entry name" value="CASPASE_P20"/>
    <property type="match status" value="1"/>
</dbReference>
<dbReference type="GO" id="GO:0005789">
    <property type="term" value="C:endoplasmic reticulum membrane"/>
    <property type="evidence" value="ECO:0007669"/>
    <property type="project" value="TreeGrafter"/>
</dbReference>
<dbReference type="InterPro" id="IPR001309">
    <property type="entry name" value="Pept_C14_p20"/>
</dbReference>
<dbReference type="GO" id="GO:0005324">
    <property type="term" value="F:long-chain fatty acid transmembrane transporter activity"/>
    <property type="evidence" value="ECO:0007669"/>
    <property type="project" value="TreeGrafter"/>
</dbReference>
<keyword evidence="2" id="KW-0436">Ligase</keyword>
<dbReference type="InterPro" id="IPR011600">
    <property type="entry name" value="Pept_C14_caspase"/>
</dbReference>
<evidence type="ECO:0000256" key="7">
    <source>
        <dbReference type="ARBA" id="ARBA00048666"/>
    </source>
</evidence>
<evidence type="ECO:0000256" key="1">
    <source>
        <dbReference type="ARBA" id="ARBA00006432"/>
    </source>
</evidence>
<dbReference type="InterPro" id="IPR029030">
    <property type="entry name" value="Caspase-like_dom_sf"/>
</dbReference>